<keyword evidence="1" id="KW-0732">Signal</keyword>
<accession>A0A8J7J392</accession>
<reference evidence="2" key="1">
    <citation type="submission" date="2020-12" db="EMBL/GenBank/DDBJ databases">
        <title>Sedimentitalea sp. nov., isolated from sand in Incheon.</title>
        <authorList>
            <person name="Kim W."/>
        </authorList>
    </citation>
    <scope>NUCLEOTIDE SEQUENCE</scope>
    <source>
        <strain evidence="2">CAU 1593</strain>
    </source>
</reference>
<proteinExistence type="predicted"/>
<feature type="signal peptide" evidence="1">
    <location>
        <begin position="1"/>
        <end position="20"/>
    </location>
</feature>
<gene>
    <name evidence="2" type="ORF">JF290_15010</name>
</gene>
<dbReference type="EMBL" id="JAELVR010000010">
    <property type="protein sequence ID" value="MBJ6372835.1"/>
    <property type="molecule type" value="Genomic_DNA"/>
</dbReference>
<dbReference type="AlphaFoldDB" id="A0A8J7J392"/>
<dbReference type="Proteomes" id="UP000619079">
    <property type="component" value="Unassembled WGS sequence"/>
</dbReference>
<sequence length="117" mass="12895">MITALVGAFLAALTATSASAEFAKVSNEREFKEIVSGKTLTRPLVRLEVSPAGKISGIGVTWEVTGNWSWRDGYFCRDLYWGGSDLGYNCQEVTVNDGRIRFTSDRGTGDYADFRLK</sequence>
<feature type="chain" id="PRO_5035247158" evidence="1">
    <location>
        <begin position="21"/>
        <end position="117"/>
    </location>
</feature>
<evidence type="ECO:0000313" key="2">
    <source>
        <dbReference type="EMBL" id="MBJ6372835.1"/>
    </source>
</evidence>
<evidence type="ECO:0000256" key="1">
    <source>
        <dbReference type="SAM" id="SignalP"/>
    </source>
</evidence>
<keyword evidence="3" id="KW-1185">Reference proteome</keyword>
<protein>
    <submittedName>
        <fullName evidence="2">Dihydrodipicolinate reductase</fullName>
    </submittedName>
</protein>
<comment type="caution">
    <text evidence="2">The sequence shown here is derived from an EMBL/GenBank/DDBJ whole genome shotgun (WGS) entry which is preliminary data.</text>
</comment>
<evidence type="ECO:0000313" key="3">
    <source>
        <dbReference type="Proteomes" id="UP000619079"/>
    </source>
</evidence>
<organism evidence="2 3">
    <name type="scientific">Sedimentitalea arenosa</name>
    <dbReference type="NCBI Taxonomy" id="2798803"/>
    <lineage>
        <taxon>Bacteria</taxon>
        <taxon>Pseudomonadati</taxon>
        <taxon>Pseudomonadota</taxon>
        <taxon>Alphaproteobacteria</taxon>
        <taxon>Rhodobacterales</taxon>
        <taxon>Paracoccaceae</taxon>
        <taxon>Sedimentitalea</taxon>
    </lineage>
</organism>
<name>A0A8J7J392_9RHOB</name>